<protein>
    <submittedName>
        <fullName evidence="1">Uncharacterized protein</fullName>
    </submittedName>
</protein>
<organism evidence="1 2">
    <name type="scientific">Pluteus cervinus</name>
    <dbReference type="NCBI Taxonomy" id="181527"/>
    <lineage>
        <taxon>Eukaryota</taxon>
        <taxon>Fungi</taxon>
        <taxon>Dikarya</taxon>
        <taxon>Basidiomycota</taxon>
        <taxon>Agaricomycotina</taxon>
        <taxon>Agaricomycetes</taxon>
        <taxon>Agaricomycetidae</taxon>
        <taxon>Agaricales</taxon>
        <taxon>Pluteineae</taxon>
        <taxon>Pluteaceae</taxon>
        <taxon>Pluteus</taxon>
    </lineage>
</organism>
<accession>A0ACD3AP42</accession>
<sequence length="223" mass="22336">MVNSKFIALTAALFVSSALAVNMPVTLLMPRHAPQGDSRTIPNLLRHYPGARGPGISGRGNCDVGSLACADSDGCCPVGEYCGQWNGKVGCCPNGKNCRPNDDPCEYQGHVLCPNETFCCEPDATCFREPDGTPRCSKGPSPRGSAFVSNNDGGSAGSTGNSTGSTRSTSSSTGATTGPSGLSGSSGSSGLSGSSGSSSASWNAGVNALLAIGGFAVQAMLLT</sequence>
<evidence type="ECO:0000313" key="2">
    <source>
        <dbReference type="Proteomes" id="UP000308600"/>
    </source>
</evidence>
<dbReference type="Proteomes" id="UP000308600">
    <property type="component" value="Unassembled WGS sequence"/>
</dbReference>
<name>A0ACD3AP42_9AGAR</name>
<keyword evidence="2" id="KW-1185">Reference proteome</keyword>
<gene>
    <name evidence="1" type="ORF">BDN72DRAFT_843231</name>
</gene>
<reference evidence="1 2" key="1">
    <citation type="journal article" date="2019" name="Nat. Ecol. Evol.">
        <title>Megaphylogeny resolves global patterns of mushroom evolution.</title>
        <authorList>
            <person name="Varga T."/>
            <person name="Krizsan K."/>
            <person name="Foldi C."/>
            <person name="Dima B."/>
            <person name="Sanchez-Garcia M."/>
            <person name="Sanchez-Ramirez S."/>
            <person name="Szollosi G.J."/>
            <person name="Szarkandi J.G."/>
            <person name="Papp V."/>
            <person name="Albert L."/>
            <person name="Andreopoulos W."/>
            <person name="Angelini C."/>
            <person name="Antonin V."/>
            <person name="Barry K.W."/>
            <person name="Bougher N.L."/>
            <person name="Buchanan P."/>
            <person name="Buyck B."/>
            <person name="Bense V."/>
            <person name="Catcheside P."/>
            <person name="Chovatia M."/>
            <person name="Cooper J."/>
            <person name="Damon W."/>
            <person name="Desjardin D."/>
            <person name="Finy P."/>
            <person name="Geml J."/>
            <person name="Haridas S."/>
            <person name="Hughes K."/>
            <person name="Justo A."/>
            <person name="Karasinski D."/>
            <person name="Kautmanova I."/>
            <person name="Kiss B."/>
            <person name="Kocsube S."/>
            <person name="Kotiranta H."/>
            <person name="LaButti K.M."/>
            <person name="Lechner B.E."/>
            <person name="Liimatainen K."/>
            <person name="Lipzen A."/>
            <person name="Lukacs Z."/>
            <person name="Mihaltcheva S."/>
            <person name="Morgado L.N."/>
            <person name="Niskanen T."/>
            <person name="Noordeloos M.E."/>
            <person name="Ohm R.A."/>
            <person name="Ortiz-Santana B."/>
            <person name="Ovrebo C."/>
            <person name="Racz N."/>
            <person name="Riley R."/>
            <person name="Savchenko A."/>
            <person name="Shiryaev A."/>
            <person name="Soop K."/>
            <person name="Spirin V."/>
            <person name="Szebenyi C."/>
            <person name="Tomsovsky M."/>
            <person name="Tulloss R.E."/>
            <person name="Uehling J."/>
            <person name="Grigoriev I.V."/>
            <person name="Vagvolgyi C."/>
            <person name="Papp T."/>
            <person name="Martin F.M."/>
            <person name="Miettinen O."/>
            <person name="Hibbett D.S."/>
            <person name="Nagy L.G."/>
        </authorList>
    </citation>
    <scope>NUCLEOTIDE SEQUENCE [LARGE SCALE GENOMIC DNA]</scope>
    <source>
        <strain evidence="1 2">NL-1719</strain>
    </source>
</reference>
<dbReference type="EMBL" id="ML208379">
    <property type="protein sequence ID" value="TFK67301.1"/>
    <property type="molecule type" value="Genomic_DNA"/>
</dbReference>
<evidence type="ECO:0000313" key="1">
    <source>
        <dbReference type="EMBL" id="TFK67301.1"/>
    </source>
</evidence>
<proteinExistence type="predicted"/>